<dbReference type="AlphaFoldDB" id="A0AAV6X566"/>
<dbReference type="InterPro" id="IPR043502">
    <property type="entry name" value="DNA/RNA_pol_sf"/>
</dbReference>
<dbReference type="SUPFAM" id="SSF56672">
    <property type="entry name" value="DNA/RNA polymerases"/>
    <property type="match status" value="1"/>
</dbReference>
<dbReference type="Proteomes" id="UP000826271">
    <property type="component" value="Unassembled WGS sequence"/>
</dbReference>
<gene>
    <name evidence="1" type="ORF">BUALT_Bualt11G0116900</name>
</gene>
<keyword evidence="2" id="KW-1185">Reference proteome</keyword>
<dbReference type="EMBL" id="WHWC01000011">
    <property type="protein sequence ID" value="KAG8374295.1"/>
    <property type="molecule type" value="Genomic_DNA"/>
</dbReference>
<proteinExistence type="predicted"/>
<comment type="caution">
    <text evidence="1">The sequence shown here is derived from an EMBL/GenBank/DDBJ whole genome shotgun (WGS) entry which is preliminary data.</text>
</comment>
<sequence>MVETTRSNTELRKDVDLLKESCDRTEKIVDAMKMMLANQNMNHNNGGAGNSGEIGGDSYMARGAVNSNSGYQIPTKVSRVEFPHFNGEDLRGWLYKCEQFFEVDETPSAARFGALIYDDPMSELVNLKHHKEVKSGQLFTMEGQQKQEQEHLNKPLEEFQDLFEEPTALPPHRQQDHKIVLKEGTDPISLRPYRYPVRQKDEIEKMSQSQTPSVAPAAMAMVESSSGMLELLLVVKGTFLAPAMVKS</sequence>
<organism evidence="1 2">
    <name type="scientific">Buddleja alternifolia</name>
    <dbReference type="NCBI Taxonomy" id="168488"/>
    <lineage>
        <taxon>Eukaryota</taxon>
        <taxon>Viridiplantae</taxon>
        <taxon>Streptophyta</taxon>
        <taxon>Embryophyta</taxon>
        <taxon>Tracheophyta</taxon>
        <taxon>Spermatophyta</taxon>
        <taxon>Magnoliopsida</taxon>
        <taxon>eudicotyledons</taxon>
        <taxon>Gunneridae</taxon>
        <taxon>Pentapetalae</taxon>
        <taxon>asterids</taxon>
        <taxon>lamiids</taxon>
        <taxon>Lamiales</taxon>
        <taxon>Scrophulariaceae</taxon>
        <taxon>Buddlejeae</taxon>
        <taxon>Buddleja</taxon>
    </lineage>
</organism>
<evidence type="ECO:0000313" key="1">
    <source>
        <dbReference type="EMBL" id="KAG8374295.1"/>
    </source>
</evidence>
<reference evidence="1" key="1">
    <citation type="submission" date="2019-10" db="EMBL/GenBank/DDBJ databases">
        <authorList>
            <person name="Zhang R."/>
            <person name="Pan Y."/>
            <person name="Wang J."/>
            <person name="Ma R."/>
            <person name="Yu S."/>
        </authorList>
    </citation>
    <scope>NUCLEOTIDE SEQUENCE</scope>
    <source>
        <strain evidence="1">LA-IB0</strain>
        <tissue evidence="1">Leaf</tissue>
    </source>
</reference>
<protein>
    <submittedName>
        <fullName evidence="1">Uncharacterized protein</fullName>
    </submittedName>
</protein>
<accession>A0AAV6X566</accession>
<evidence type="ECO:0000313" key="2">
    <source>
        <dbReference type="Proteomes" id="UP000826271"/>
    </source>
</evidence>
<name>A0AAV6X566_9LAMI</name>